<dbReference type="Pfam" id="PF03106">
    <property type="entry name" value="WRKY"/>
    <property type="match status" value="1"/>
</dbReference>
<evidence type="ECO:0000256" key="4">
    <source>
        <dbReference type="ARBA" id="ARBA00023163"/>
    </source>
</evidence>
<name>A0AAV6YJZ2_9LAMI</name>
<evidence type="ECO:0000313" key="8">
    <source>
        <dbReference type="Proteomes" id="UP000826271"/>
    </source>
</evidence>
<comment type="subcellular location">
    <subcellularLocation>
        <location evidence="1">Nucleus</location>
    </subcellularLocation>
</comment>
<dbReference type="Proteomes" id="UP000826271">
    <property type="component" value="Unassembled WGS sequence"/>
</dbReference>
<dbReference type="GO" id="GO:0005634">
    <property type="term" value="C:nucleus"/>
    <property type="evidence" value="ECO:0007669"/>
    <property type="project" value="UniProtKB-SubCell"/>
</dbReference>
<accession>A0AAV6YJZ2</accession>
<dbReference type="SUPFAM" id="SSF118290">
    <property type="entry name" value="WRKY DNA-binding domain"/>
    <property type="match status" value="1"/>
</dbReference>
<dbReference type="PANTHER" id="PTHR31221:SF83">
    <property type="entry name" value="WRKY TRANSCRIPTION FACTOR 75-RELATED"/>
    <property type="match status" value="1"/>
</dbReference>
<evidence type="ECO:0000313" key="7">
    <source>
        <dbReference type="EMBL" id="KAG8391885.1"/>
    </source>
</evidence>
<keyword evidence="5" id="KW-0539">Nucleus</keyword>
<reference evidence="7" key="1">
    <citation type="submission" date="2019-10" db="EMBL/GenBank/DDBJ databases">
        <authorList>
            <person name="Zhang R."/>
            <person name="Pan Y."/>
            <person name="Wang J."/>
            <person name="Ma R."/>
            <person name="Yu S."/>
        </authorList>
    </citation>
    <scope>NUCLEOTIDE SEQUENCE</scope>
    <source>
        <strain evidence="7">LA-IB0</strain>
        <tissue evidence="7">Leaf</tissue>
    </source>
</reference>
<comment type="caution">
    <text evidence="7">The sequence shown here is derived from an EMBL/GenBank/DDBJ whole genome shotgun (WGS) entry which is preliminary data.</text>
</comment>
<dbReference type="PROSITE" id="PS50811">
    <property type="entry name" value="WRKY"/>
    <property type="match status" value="1"/>
</dbReference>
<dbReference type="FunFam" id="2.20.25.80:FF:000003">
    <property type="entry name" value="WRKY transcription factor 57"/>
    <property type="match status" value="1"/>
</dbReference>
<keyword evidence="3" id="KW-0238">DNA-binding</keyword>
<protein>
    <recommendedName>
        <fullName evidence="6">WRKY domain-containing protein</fullName>
    </recommendedName>
</protein>
<evidence type="ECO:0000256" key="2">
    <source>
        <dbReference type="ARBA" id="ARBA00023015"/>
    </source>
</evidence>
<keyword evidence="8" id="KW-1185">Reference proteome</keyword>
<evidence type="ECO:0000256" key="5">
    <source>
        <dbReference type="ARBA" id="ARBA00023242"/>
    </source>
</evidence>
<dbReference type="Gene3D" id="2.20.25.80">
    <property type="entry name" value="WRKY domain"/>
    <property type="match status" value="1"/>
</dbReference>
<organism evidence="7 8">
    <name type="scientific">Buddleja alternifolia</name>
    <dbReference type="NCBI Taxonomy" id="168488"/>
    <lineage>
        <taxon>Eukaryota</taxon>
        <taxon>Viridiplantae</taxon>
        <taxon>Streptophyta</taxon>
        <taxon>Embryophyta</taxon>
        <taxon>Tracheophyta</taxon>
        <taxon>Spermatophyta</taxon>
        <taxon>Magnoliopsida</taxon>
        <taxon>eudicotyledons</taxon>
        <taxon>Gunneridae</taxon>
        <taxon>Pentapetalae</taxon>
        <taxon>asterids</taxon>
        <taxon>lamiids</taxon>
        <taxon>Lamiales</taxon>
        <taxon>Scrophulariaceae</taxon>
        <taxon>Buddlejeae</taxon>
        <taxon>Buddleja</taxon>
    </lineage>
</organism>
<dbReference type="AlphaFoldDB" id="A0AAV6YJZ2"/>
<sequence>MEGQGTPETAGAPPRTDQHYILTQTTPFQIPSFPPIPRAEDQLSEMGFSGLTAGMVDQSQMLENSCGGSENVCKNRRISRSKKWRIPRFEFQTRSKEDILDDGFRWRKYGQKSVKDSKFPRSYYRCTHLTCNVKKQVQRLSKDTTIVVTTYDGIHNHPSEILMETLSPLLQQIQFLSTPASTRF</sequence>
<evidence type="ECO:0000259" key="6">
    <source>
        <dbReference type="PROSITE" id="PS50811"/>
    </source>
</evidence>
<dbReference type="InterPro" id="IPR003657">
    <property type="entry name" value="WRKY_dom"/>
</dbReference>
<proteinExistence type="predicted"/>
<keyword evidence="4" id="KW-0804">Transcription</keyword>
<dbReference type="InterPro" id="IPR044810">
    <property type="entry name" value="WRKY_plant"/>
</dbReference>
<gene>
    <name evidence="7" type="ORF">BUALT_Bualt01G0233400</name>
</gene>
<dbReference type="EMBL" id="WHWC01000001">
    <property type="protein sequence ID" value="KAG8391885.1"/>
    <property type="molecule type" value="Genomic_DNA"/>
</dbReference>
<feature type="domain" description="WRKY" evidence="6">
    <location>
        <begin position="95"/>
        <end position="160"/>
    </location>
</feature>
<dbReference type="GO" id="GO:0043565">
    <property type="term" value="F:sequence-specific DNA binding"/>
    <property type="evidence" value="ECO:0007669"/>
    <property type="project" value="InterPro"/>
</dbReference>
<dbReference type="GO" id="GO:0003700">
    <property type="term" value="F:DNA-binding transcription factor activity"/>
    <property type="evidence" value="ECO:0007669"/>
    <property type="project" value="InterPro"/>
</dbReference>
<keyword evidence="2" id="KW-0805">Transcription regulation</keyword>
<dbReference type="SMART" id="SM00774">
    <property type="entry name" value="WRKY"/>
    <property type="match status" value="1"/>
</dbReference>
<dbReference type="InterPro" id="IPR036576">
    <property type="entry name" value="WRKY_dom_sf"/>
</dbReference>
<evidence type="ECO:0000256" key="3">
    <source>
        <dbReference type="ARBA" id="ARBA00023125"/>
    </source>
</evidence>
<evidence type="ECO:0000256" key="1">
    <source>
        <dbReference type="ARBA" id="ARBA00004123"/>
    </source>
</evidence>
<dbReference type="PANTHER" id="PTHR31221">
    <property type="entry name" value="WRKY TRANSCRIPTION FACTOR PROTEIN 1-RELATED"/>
    <property type="match status" value="1"/>
</dbReference>